<protein>
    <submittedName>
        <fullName evidence="2">Uncharacterized protein</fullName>
    </submittedName>
</protein>
<accession>A0A1R3GF19</accession>
<reference evidence="2 3" key="1">
    <citation type="submission" date="2013-09" db="EMBL/GenBank/DDBJ databases">
        <title>Corchorus capsularis genome sequencing.</title>
        <authorList>
            <person name="Alam M."/>
            <person name="Haque M.S."/>
            <person name="Islam M.S."/>
            <person name="Emdad E.M."/>
            <person name="Islam M.M."/>
            <person name="Ahmed B."/>
            <person name="Halim A."/>
            <person name="Hossen Q.M.M."/>
            <person name="Hossain M.Z."/>
            <person name="Ahmed R."/>
            <person name="Khan M.M."/>
            <person name="Islam R."/>
            <person name="Rashid M.M."/>
            <person name="Khan S.A."/>
            <person name="Rahman M.S."/>
            <person name="Alam M."/>
        </authorList>
    </citation>
    <scope>NUCLEOTIDE SEQUENCE [LARGE SCALE GENOMIC DNA]</scope>
    <source>
        <strain evidence="3">cv. CVL-1</strain>
        <tissue evidence="2">Whole seedling</tissue>
    </source>
</reference>
<evidence type="ECO:0000256" key="1">
    <source>
        <dbReference type="SAM" id="MobiDB-lite"/>
    </source>
</evidence>
<comment type="caution">
    <text evidence="2">The sequence shown here is derived from an EMBL/GenBank/DDBJ whole genome shotgun (WGS) entry which is preliminary data.</text>
</comment>
<evidence type="ECO:0000313" key="3">
    <source>
        <dbReference type="Proteomes" id="UP000188268"/>
    </source>
</evidence>
<evidence type="ECO:0000313" key="2">
    <source>
        <dbReference type="EMBL" id="OMO56672.1"/>
    </source>
</evidence>
<dbReference type="Proteomes" id="UP000188268">
    <property type="component" value="Unassembled WGS sequence"/>
</dbReference>
<name>A0A1R3GF19_COCAP</name>
<feature type="compositionally biased region" description="Basic and acidic residues" evidence="1">
    <location>
        <begin position="14"/>
        <end position="26"/>
    </location>
</feature>
<dbReference type="AlphaFoldDB" id="A0A1R3GF19"/>
<sequence length="26" mass="3215">MAETRKYYRALRNQGEEKDSKHLYKV</sequence>
<gene>
    <name evidence="2" type="ORF">CCACVL1_26381</name>
</gene>
<dbReference type="Gramene" id="OMO56672">
    <property type="protein sequence ID" value="OMO56672"/>
    <property type="gene ID" value="CCACVL1_26381"/>
</dbReference>
<keyword evidence="3" id="KW-1185">Reference proteome</keyword>
<dbReference type="EMBL" id="AWWV01014470">
    <property type="protein sequence ID" value="OMO56672.1"/>
    <property type="molecule type" value="Genomic_DNA"/>
</dbReference>
<proteinExistence type="predicted"/>
<feature type="region of interest" description="Disordered" evidence="1">
    <location>
        <begin position="1"/>
        <end position="26"/>
    </location>
</feature>
<organism evidence="2 3">
    <name type="scientific">Corchorus capsularis</name>
    <name type="common">Jute</name>
    <dbReference type="NCBI Taxonomy" id="210143"/>
    <lineage>
        <taxon>Eukaryota</taxon>
        <taxon>Viridiplantae</taxon>
        <taxon>Streptophyta</taxon>
        <taxon>Embryophyta</taxon>
        <taxon>Tracheophyta</taxon>
        <taxon>Spermatophyta</taxon>
        <taxon>Magnoliopsida</taxon>
        <taxon>eudicotyledons</taxon>
        <taxon>Gunneridae</taxon>
        <taxon>Pentapetalae</taxon>
        <taxon>rosids</taxon>
        <taxon>malvids</taxon>
        <taxon>Malvales</taxon>
        <taxon>Malvaceae</taxon>
        <taxon>Grewioideae</taxon>
        <taxon>Apeibeae</taxon>
        <taxon>Corchorus</taxon>
    </lineage>
</organism>